<name>A0ACC0IX97_9ERIC</name>
<protein>
    <submittedName>
        <fullName evidence="1">Uncharacterized protein</fullName>
    </submittedName>
</protein>
<organism evidence="1 2">
    <name type="scientific">Camellia lanceoleosa</name>
    <dbReference type="NCBI Taxonomy" id="1840588"/>
    <lineage>
        <taxon>Eukaryota</taxon>
        <taxon>Viridiplantae</taxon>
        <taxon>Streptophyta</taxon>
        <taxon>Embryophyta</taxon>
        <taxon>Tracheophyta</taxon>
        <taxon>Spermatophyta</taxon>
        <taxon>Magnoliopsida</taxon>
        <taxon>eudicotyledons</taxon>
        <taxon>Gunneridae</taxon>
        <taxon>Pentapetalae</taxon>
        <taxon>asterids</taxon>
        <taxon>Ericales</taxon>
        <taxon>Theaceae</taxon>
        <taxon>Camellia</taxon>
    </lineage>
</organism>
<evidence type="ECO:0000313" key="2">
    <source>
        <dbReference type="Proteomes" id="UP001060215"/>
    </source>
</evidence>
<proteinExistence type="predicted"/>
<comment type="caution">
    <text evidence="1">The sequence shown here is derived from an EMBL/GenBank/DDBJ whole genome shotgun (WGS) entry which is preliminary data.</text>
</comment>
<sequence length="152" mass="16665">MDQCSYSFGVSTDVSTVPDFSPAREGPWTTVRLNYAAPAACWRLGYDIVASEVSIKDGNRYVNIRSLVSVCNNTDFTLDVCLKLRGHEGNIRPLEDASQNLLTEKSLESLGSCSLLLKELDLMDCSGVNGAEPDILKEVKQKLDLGSVKFEV</sequence>
<accession>A0ACC0IX97</accession>
<dbReference type="EMBL" id="CM045758">
    <property type="protein sequence ID" value="KAI8030539.1"/>
    <property type="molecule type" value="Genomic_DNA"/>
</dbReference>
<dbReference type="Proteomes" id="UP001060215">
    <property type="component" value="Chromosome 1"/>
</dbReference>
<reference evidence="1 2" key="1">
    <citation type="journal article" date="2022" name="Plant J.">
        <title>Chromosome-level genome of Camellia lanceoleosa provides a valuable resource for understanding genome evolution and self-incompatibility.</title>
        <authorList>
            <person name="Gong W."/>
            <person name="Xiao S."/>
            <person name="Wang L."/>
            <person name="Liao Z."/>
            <person name="Chang Y."/>
            <person name="Mo W."/>
            <person name="Hu G."/>
            <person name="Li W."/>
            <person name="Zhao G."/>
            <person name="Zhu H."/>
            <person name="Hu X."/>
            <person name="Ji K."/>
            <person name="Xiang X."/>
            <person name="Song Q."/>
            <person name="Yuan D."/>
            <person name="Jin S."/>
            <person name="Zhang L."/>
        </authorList>
    </citation>
    <scope>NUCLEOTIDE SEQUENCE [LARGE SCALE GENOMIC DNA]</scope>
    <source>
        <strain evidence="1">SQ_2022a</strain>
    </source>
</reference>
<evidence type="ECO:0000313" key="1">
    <source>
        <dbReference type="EMBL" id="KAI8030539.1"/>
    </source>
</evidence>
<gene>
    <name evidence="1" type="ORF">LOK49_LG01G00241</name>
</gene>
<keyword evidence="2" id="KW-1185">Reference proteome</keyword>